<evidence type="ECO:0000256" key="4">
    <source>
        <dbReference type="PROSITE-ProRule" id="PRU00473"/>
    </source>
</evidence>
<keyword evidence="6" id="KW-1133">Transmembrane helix</keyword>
<dbReference type="PANTHER" id="PTHR30329:SF21">
    <property type="entry name" value="LIPOPROTEIN YIAD-RELATED"/>
    <property type="match status" value="1"/>
</dbReference>
<proteinExistence type="predicted"/>
<evidence type="ECO:0000313" key="9">
    <source>
        <dbReference type="Proteomes" id="UP000253410"/>
    </source>
</evidence>
<evidence type="ECO:0000256" key="2">
    <source>
        <dbReference type="ARBA" id="ARBA00023136"/>
    </source>
</evidence>
<organism evidence="8 9">
    <name type="scientific">Chitinophaga flava</name>
    <dbReference type="NCBI Taxonomy" id="2259036"/>
    <lineage>
        <taxon>Bacteria</taxon>
        <taxon>Pseudomonadati</taxon>
        <taxon>Bacteroidota</taxon>
        <taxon>Chitinophagia</taxon>
        <taxon>Chitinophagales</taxon>
        <taxon>Chitinophagaceae</taxon>
        <taxon>Chitinophaga</taxon>
    </lineage>
</organism>
<comment type="caution">
    <text evidence="8">The sequence shown here is derived from an EMBL/GenBank/DDBJ whole genome shotgun (WGS) entry which is preliminary data.</text>
</comment>
<keyword evidence="6" id="KW-0812">Transmembrane</keyword>
<dbReference type="InterPro" id="IPR006664">
    <property type="entry name" value="OMP_bac"/>
</dbReference>
<evidence type="ECO:0000256" key="5">
    <source>
        <dbReference type="SAM" id="MobiDB-lite"/>
    </source>
</evidence>
<dbReference type="EMBL" id="QFFJ01000001">
    <property type="protein sequence ID" value="RBL91618.1"/>
    <property type="molecule type" value="Genomic_DNA"/>
</dbReference>
<feature type="region of interest" description="Disordered" evidence="5">
    <location>
        <begin position="450"/>
        <end position="473"/>
    </location>
</feature>
<feature type="transmembrane region" description="Helical" evidence="6">
    <location>
        <begin position="264"/>
        <end position="282"/>
    </location>
</feature>
<dbReference type="PANTHER" id="PTHR30329">
    <property type="entry name" value="STATOR ELEMENT OF FLAGELLAR MOTOR COMPLEX"/>
    <property type="match status" value="1"/>
</dbReference>
<dbReference type="AlphaFoldDB" id="A0A365XZV8"/>
<evidence type="ECO:0000256" key="1">
    <source>
        <dbReference type="ARBA" id="ARBA00004442"/>
    </source>
</evidence>
<evidence type="ECO:0000313" key="8">
    <source>
        <dbReference type="EMBL" id="RBL91618.1"/>
    </source>
</evidence>
<keyword evidence="3" id="KW-0998">Cell outer membrane</keyword>
<evidence type="ECO:0000256" key="3">
    <source>
        <dbReference type="ARBA" id="ARBA00023237"/>
    </source>
</evidence>
<evidence type="ECO:0000256" key="6">
    <source>
        <dbReference type="SAM" id="Phobius"/>
    </source>
</evidence>
<name>A0A365XZV8_9BACT</name>
<dbReference type="GO" id="GO:0009279">
    <property type="term" value="C:cell outer membrane"/>
    <property type="evidence" value="ECO:0007669"/>
    <property type="project" value="UniProtKB-SubCell"/>
</dbReference>
<dbReference type="PRINTS" id="PR01021">
    <property type="entry name" value="OMPADOMAIN"/>
</dbReference>
<dbReference type="OrthoDB" id="9782229at2"/>
<dbReference type="Pfam" id="PF00691">
    <property type="entry name" value="OmpA"/>
    <property type="match status" value="1"/>
</dbReference>
<comment type="subcellular location">
    <subcellularLocation>
        <location evidence="1">Cell outer membrane</location>
    </subcellularLocation>
</comment>
<dbReference type="InterPro" id="IPR006665">
    <property type="entry name" value="OmpA-like"/>
</dbReference>
<dbReference type="PROSITE" id="PS51123">
    <property type="entry name" value="OMPA_2"/>
    <property type="match status" value="1"/>
</dbReference>
<dbReference type="InterPro" id="IPR009282">
    <property type="entry name" value="DUF937"/>
</dbReference>
<dbReference type="Gene3D" id="3.30.1330.60">
    <property type="entry name" value="OmpA-like domain"/>
    <property type="match status" value="1"/>
</dbReference>
<dbReference type="InterPro" id="IPR036737">
    <property type="entry name" value="OmpA-like_sf"/>
</dbReference>
<dbReference type="Pfam" id="PF06078">
    <property type="entry name" value="DUF937"/>
    <property type="match status" value="1"/>
</dbReference>
<dbReference type="Proteomes" id="UP000253410">
    <property type="component" value="Unassembled WGS sequence"/>
</dbReference>
<keyword evidence="2 4" id="KW-0472">Membrane</keyword>
<reference evidence="8 9" key="1">
    <citation type="submission" date="2018-05" db="EMBL/GenBank/DDBJ databases">
        <title>Chitinophaga sp. K3CV102501T nov., isolated from isolated from a monsoon evergreen broad-leaved forest soil.</title>
        <authorList>
            <person name="Lv Y."/>
        </authorList>
    </citation>
    <scope>NUCLEOTIDE SEQUENCE [LARGE SCALE GENOMIC DNA]</scope>
    <source>
        <strain evidence="8 9">GDMCC 1.1325</strain>
    </source>
</reference>
<sequence>MAQHLIIAFSFLLMVENQTTLKQGMLLGLVVFQSCPCLFSSSLNPTIMSFDLLESAKSIFNSNVVSQASSQLGESEGGIQKALSGIVPMVLTGLLNKAGSGADAGGLLNMIKGVAGDANPSAVSGALQGGSGGLLAKGSDLLRSLFGDKISSITGMLSSFAGIKESSASTLLQSAAPATLGVAGQYAAQNNLTPNSFLSFLNTQKDSILNAVPGGLNIASLLGLSSLGDLGKKLGGIAAGIGGAGIGAATHALSSAKQGGGSRWLLSLVLILVAIALLWYLMKGCGGGKHENTVVTDSITTSQLADSSASHVTEGGAVNRESIKVSLPDGTVLQAYKGGIEDQLVTFLKDNTRPAGKDVWFDFDDLNFKTGSAQITEESMKQVGNIAAILKAFPKTKIKIGGYTDRTGDSTQNLKLSQERAMSVETALKNAKTDPAQLLGAEGYGSQFAKAAADAPDEERKKDRHISVSVREK</sequence>
<feature type="domain" description="OmpA-like" evidence="7">
    <location>
        <begin position="355"/>
        <end position="473"/>
    </location>
</feature>
<accession>A0A365XZV8</accession>
<gene>
    <name evidence="8" type="ORF">DF182_03105</name>
</gene>
<evidence type="ECO:0000259" key="7">
    <source>
        <dbReference type="PROSITE" id="PS51123"/>
    </source>
</evidence>
<dbReference type="InterPro" id="IPR050330">
    <property type="entry name" value="Bact_OuterMem_StrucFunc"/>
</dbReference>
<dbReference type="CDD" id="cd07185">
    <property type="entry name" value="OmpA_C-like"/>
    <property type="match status" value="1"/>
</dbReference>
<dbReference type="SUPFAM" id="SSF103088">
    <property type="entry name" value="OmpA-like"/>
    <property type="match status" value="1"/>
</dbReference>
<protein>
    <recommendedName>
        <fullName evidence="7">OmpA-like domain-containing protein</fullName>
    </recommendedName>
</protein>
<keyword evidence="9" id="KW-1185">Reference proteome</keyword>